<accession>A0ABS9SR79</accession>
<dbReference type="Pfam" id="PF05015">
    <property type="entry name" value="HigB-like_toxin"/>
    <property type="match status" value="1"/>
</dbReference>
<dbReference type="InterPro" id="IPR035093">
    <property type="entry name" value="RelE/ParE_toxin_dom_sf"/>
</dbReference>
<sequence>MIKSIQHKGLKLYWVKGDSSKLPADQIRRIGLILDILDASVLINDINFPGANLHALKGDLRGKWAVAVKANWRIVFEFLDGDVYLVDYMDYH</sequence>
<dbReference type="Gene3D" id="3.30.2310.20">
    <property type="entry name" value="RelE-like"/>
    <property type="match status" value="1"/>
</dbReference>
<proteinExistence type="predicted"/>
<protein>
    <submittedName>
        <fullName evidence="1">Type II toxin-antitoxin system RelE/ParE family toxin</fullName>
    </submittedName>
</protein>
<dbReference type="PANTHER" id="PTHR40266">
    <property type="entry name" value="TOXIN HIGB-1"/>
    <property type="match status" value="1"/>
</dbReference>
<name>A0ABS9SR79_9BACT</name>
<dbReference type="PANTHER" id="PTHR40266:SF2">
    <property type="entry name" value="TOXIN HIGB-1"/>
    <property type="match status" value="1"/>
</dbReference>
<gene>
    <name evidence="1" type="ORF">MKP09_24790</name>
</gene>
<dbReference type="Proteomes" id="UP001202248">
    <property type="component" value="Unassembled WGS sequence"/>
</dbReference>
<dbReference type="RefSeq" id="WP_240833418.1">
    <property type="nucleotide sequence ID" value="NZ_JAKWBL010000005.1"/>
</dbReference>
<dbReference type="InterPro" id="IPR007711">
    <property type="entry name" value="HigB-1"/>
</dbReference>
<organism evidence="1 2">
    <name type="scientific">Niabella ginsengisoli</name>
    <dbReference type="NCBI Taxonomy" id="522298"/>
    <lineage>
        <taxon>Bacteria</taxon>
        <taxon>Pseudomonadati</taxon>
        <taxon>Bacteroidota</taxon>
        <taxon>Chitinophagia</taxon>
        <taxon>Chitinophagales</taxon>
        <taxon>Chitinophagaceae</taxon>
        <taxon>Niabella</taxon>
    </lineage>
</organism>
<keyword evidence="2" id="KW-1185">Reference proteome</keyword>
<evidence type="ECO:0000313" key="1">
    <source>
        <dbReference type="EMBL" id="MCH5600897.1"/>
    </source>
</evidence>
<reference evidence="1 2" key="1">
    <citation type="submission" date="2022-02" db="EMBL/GenBank/DDBJ databases">
        <authorList>
            <person name="Min J."/>
        </authorList>
    </citation>
    <scope>NUCLEOTIDE SEQUENCE [LARGE SCALE GENOMIC DNA]</scope>
    <source>
        <strain evidence="1 2">GR10-1</strain>
    </source>
</reference>
<dbReference type="SUPFAM" id="SSF143011">
    <property type="entry name" value="RelE-like"/>
    <property type="match status" value="1"/>
</dbReference>
<evidence type="ECO:0000313" key="2">
    <source>
        <dbReference type="Proteomes" id="UP001202248"/>
    </source>
</evidence>
<dbReference type="EMBL" id="JAKWBL010000005">
    <property type="protein sequence ID" value="MCH5600897.1"/>
    <property type="molecule type" value="Genomic_DNA"/>
</dbReference>
<comment type="caution">
    <text evidence="1">The sequence shown here is derived from an EMBL/GenBank/DDBJ whole genome shotgun (WGS) entry which is preliminary data.</text>
</comment>